<dbReference type="Pfam" id="PF01380">
    <property type="entry name" value="SIS"/>
    <property type="match status" value="2"/>
</dbReference>
<reference evidence="13 14" key="1">
    <citation type="submission" date="2018-06" db="EMBL/GenBank/DDBJ databases">
        <authorList>
            <consortium name="Pathogen Informatics"/>
            <person name="Doyle S."/>
        </authorList>
    </citation>
    <scope>NUCLEOTIDE SEQUENCE [LARGE SCALE GENOMIC DNA]</scope>
    <source>
        <strain evidence="13 14">NCTC13067</strain>
    </source>
</reference>
<sequence>MCGIVGYIGTKREAYPILIKGLKRLEYRGYDSAGVALIDHDGNLNVYKTKGKVADLEEYCSDKNITGTIGIAHTRWATHGEPSSVNAHPHYSQSKNLAIIHNGIIENYAEIKHNLIEKGIKFRSETDTEVLVQLIDYIQIKKNLSLLEAVQLALHQVIGAYAIALLDKRNPDTIIAARKQSPLVVGIGDGEFFLGSDASPIIEYTDKVVYLDDGNIAVMKLGEELKVVNILNEELSPEVRTVDINLGQIEKGGYPHFMLKEIFEQPECLTNCMRGRINVDHNQVTLSALIDYRSRLLNAKRIIIVACGTSWHAGLIGKQLIESFCRIPVEVEYASEFRYGNPVVGDSDVVIAISQSGETADTLAAVELAKSKGAFIYGICNAIGSSIPRATDTGTYIHVGPEIGVASTKAFTGQVTVLTMFALALANAKGTVGHDEYVKTVHGLSEIPVMIREVLKVNDKIADMARTFTYARNFLYLGRGYSYPVALEGALKLKEISYIHAEGYPAAEMKHGPIALIDSDMPVVAIATHNGMYEKVRSNIQEIKARQGRVIALVSKGDTTISKIADAVIELPDTMDCLEPLVATIPLQLLAYHIAVCKGKDVDQPRNLAKSVTVE</sequence>
<comment type="function">
    <text evidence="10">Catalyzes the first step in hexosamine metabolism, converting fructose-6P into glucosamine-6P using glutamine as a nitrogen source.</text>
</comment>
<dbReference type="CDD" id="cd05009">
    <property type="entry name" value="SIS_GlmS_GlmD_2"/>
    <property type="match status" value="1"/>
</dbReference>
<comment type="subunit">
    <text evidence="10">Homodimer.</text>
</comment>
<evidence type="ECO:0000256" key="7">
    <source>
        <dbReference type="ARBA" id="ARBA00022679"/>
    </source>
</evidence>
<dbReference type="InterPro" id="IPR046348">
    <property type="entry name" value="SIS_dom_sf"/>
</dbReference>
<evidence type="ECO:0000256" key="2">
    <source>
        <dbReference type="ARBA" id="ARBA00004496"/>
    </source>
</evidence>
<feature type="domain" description="Glutamine amidotransferase type-2" evidence="11">
    <location>
        <begin position="2"/>
        <end position="222"/>
    </location>
</feature>
<gene>
    <name evidence="10 13" type="primary">glmS</name>
    <name evidence="13" type="ORF">NCTC13067_00745</name>
</gene>
<keyword evidence="7 10" id="KW-0808">Transferase</keyword>
<feature type="domain" description="SIS" evidence="12">
    <location>
        <begin position="464"/>
        <end position="605"/>
    </location>
</feature>
<keyword evidence="5 10" id="KW-0963">Cytoplasm</keyword>
<feature type="active site" description="Nucleophile; for GATase activity" evidence="10">
    <location>
        <position position="2"/>
    </location>
</feature>
<evidence type="ECO:0000313" key="14">
    <source>
        <dbReference type="Proteomes" id="UP000255469"/>
    </source>
</evidence>
<dbReference type="GO" id="GO:0006047">
    <property type="term" value="P:UDP-N-acetylglucosamine metabolic process"/>
    <property type="evidence" value="ECO:0007669"/>
    <property type="project" value="TreeGrafter"/>
</dbReference>
<dbReference type="GO" id="GO:0006002">
    <property type="term" value="P:fructose 6-phosphate metabolic process"/>
    <property type="evidence" value="ECO:0007669"/>
    <property type="project" value="TreeGrafter"/>
</dbReference>
<dbReference type="PROSITE" id="PS51278">
    <property type="entry name" value="GATASE_TYPE_2"/>
    <property type="match status" value="1"/>
</dbReference>
<organism evidence="13 14">
    <name type="scientific">Prevotella denticola</name>
    <dbReference type="NCBI Taxonomy" id="28129"/>
    <lineage>
        <taxon>Bacteria</taxon>
        <taxon>Pseudomonadati</taxon>
        <taxon>Bacteroidota</taxon>
        <taxon>Bacteroidia</taxon>
        <taxon>Bacteroidales</taxon>
        <taxon>Prevotellaceae</taxon>
        <taxon>Prevotella</taxon>
    </lineage>
</organism>
<dbReference type="InterPro" id="IPR035490">
    <property type="entry name" value="GlmS/FrlB_SIS"/>
</dbReference>
<evidence type="ECO:0000256" key="5">
    <source>
        <dbReference type="ARBA" id="ARBA00022490"/>
    </source>
</evidence>
<dbReference type="PROSITE" id="PS51464">
    <property type="entry name" value="SIS"/>
    <property type="match status" value="2"/>
</dbReference>
<dbReference type="CDD" id="cd00714">
    <property type="entry name" value="GFAT"/>
    <property type="match status" value="1"/>
</dbReference>
<feature type="domain" description="SIS" evidence="12">
    <location>
        <begin position="292"/>
        <end position="431"/>
    </location>
</feature>
<dbReference type="Pfam" id="PF13522">
    <property type="entry name" value="GATase_6"/>
    <property type="match status" value="1"/>
</dbReference>
<dbReference type="SUPFAM" id="SSF56235">
    <property type="entry name" value="N-terminal nucleophile aminohydrolases (Ntn hydrolases)"/>
    <property type="match status" value="1"/>
</dbReference>
<keyword evidence="8" id="KW-0677">Repeat</keyword>
<dbReference type="NCBIfam" id="NF001484">
    <property type="entry name" value="PRK00331.1"/>
    <property type="match status" value="1"/>
</dbReference>
<dbReference type="GO" id="GO:0005975">
    <property type="term" value="P:carbohydrate metabolic process"/>
    <property type="evidence" value="ECO:0007669"/>
    <property type="project" value="UniProtKB-UniRule"/>
</dbReference>
<dbReference type="FunFam" id="3.40.50.10490:FF:000001">
    <property type="entry name" value="Glutamine--fructose-6-phosphate aminotransferase [isomerizing]"/>
    <property type="match status" value="1"/>
</dbReference>
<dbReference type="HAMAP" id="MF_00164">
    <property type="entry name" value="GlmS"/>
    <property type="match status" value="1"/>
</dbReference>
<dbReference type="SUPFAM" id="SSF53697">
    <property type="entry name" value="SIS domain"/>
    <property type="match status" value="1"/>
</dbReference>
<comment type="catalytic activity">
    <reaction evidence="1 10">
        <text>D-fructose 6-phosphate + L-glutamine = D-glucosamine 6-phosphate + L-glutamate</text>
        <dbReference type="Rhea" id="RHEA:13237"/>
        <dbReference type="ChEBI" id="CHEBI:29985"/>
        <dbReference type="ChEBI" id="CHEBI:58359"/>
        <dbReference type="ChEBI" id="CHEBI:58725"/>
        <dbReference type="ChEBI" id="CHEBI:61527"/>
        <dbReference type="EC" id="2.6.1.16"/>
    </reaction>
</comment>
<evidence type="ECO:0000256" key="3">
    <source>
        <dbReference type="ARBA" id="ARBA00012916"/>
    </source>
</evidence>
<dbReference type="GO" id="GO:0006487">
    <property type="term" value="P:protein N-linked glycosylation"/>
    <property type="evidence" value="ECO:0007669"/>
    <property type="project" value="TreeGrafter"/>
</dbReference>
<dbReference type="CDD" id="cd05008">
    <property type="entry name" value="SIS_GlmS_GlmD_1"/>
    <property type="match status" value="1"/>
</dbReference>
<comment type="subcellular location">
    <subcellularLocation>
        <location evidence="2 10">Cytoplasm</location>
    </subcellularLocation>
</comment>
<evidence type="ECO:0000259" key="12">
    <source>
        <dbReference type="PROSITE" id="PS51464"/>
    </source>
</evidence>
<dbReference type="NCBIfam" id="TIGR01135">
    <property type="entry name" value="glmS"/>
    <property type="match status" value="1"/>
</dbReference>
<keyword evidence="6 10" id="KW-0032">Aminotransferase</keyword>
<dbReference type="GO" id="GO:0046349">
    <property type="term" value="P:amino sugar biosynthetic process"/>
    <property type="evidence" value="ECO:0007669"/>
    <property type="project" value="UniProtKB-ARBA"/>
</dbReference>
<dbReference type="InterPro" id="IPR001347">
    <property type="entry name" value="SIS_dom"/>
</dbReference>
<feature type="active site" description="For Fru-6P isomerization activity" evidence="10">
    <location>
        <position position="610"/>
    </location>
</feature>
<dbReference type="FunFam" id="3.40.50.10490:FF:000002">
    <property type="entry name" value="Glutamine--fructose-6-phosphate aminotransferase [isomerizing]"/>
    <property type="match status" value="1"/>
</dbReference>
<dbReference type="EMBL" id="UGTM01000001">
    <property type="protein sequence ID" value="SUB87081.1"/>
    <property type="molecule type" value="Genomic_DNA"/>
</dbReference>
<dbReference type="Proteomes" id="UP000255469">
    <property type="component" value="Unassembled WGS sequence"/>
</dbReference>
<evidence type="ECO:0000256" key="6">
    <source>
        <dbReference type="ARBA" id="ARBA00022576"/>
    </source>
</evidence>
<dbReference type="InterPro" id="IPR005855">
    <property type="entry name" value="GFAT"/>
</dbReference>
<name>A0A379E419_9BACT</name>
<dbReference type="RefSeq" id="WP_025067836.1">
    <property type="nucleotide sequence ID" value="NZ_CAUVPN010000011.1"/>
</dbReference>
<dbReference type="PANTHER" id="PTHR10937">
    <property type="entry name" value="GLUCOSAMINE--FRUCTOSE-6-PHOSPHATE AMINOTRANSFERASE, ISOMERIZING"/>
    <property type="match status" value="1"/>
</dbReference>
<dbReference type="GO" id="GO:0004360">
    <property type="term" value="F:glutamine-fructose-6-phosphate transaminase (isomerizing) activity"/>
    <property type="evidence" value="ECO:0007669"/>
    <property type="project" value="UniProtKB-UniRule"/>
</dbReference>
<evidence type="ECO:0000256" key="1">
    <source>
        <dbReference type="ARBA" id="ARBA00001031"/>
    </source>
</evidence>
<evidence type="ECO:0000259" key="11">
    <source>
        <dbReference type="PROSITE" id="PS51278"/>
    </source>
</evidence>
<dbReference type="AlphaFoldDB" id="A0A379E419"/>
<dbReference type="PANTHER" id="PTHR10937:SF0">
    <property type="entry name" value="GLUTAMINE--FRUCTOSE-6-PHOSPHATE TRANSAMINASE (ISOMERIZING)"/>
    <property type="match status" value="1"/>
</dbReference>
<evidence type="ECO:0000256" key="8">
    <source>
        <dbReference type="ARBA" id="ARBA00022737"/>
    </source>
</evidence>
<dbReference type="Gene3D" id="3.40.50.10490">
    <property type="entry name" value="Glucose-6-phosphate isomerase like protein, domain 1"/>
    <property type="match status" value="2"/>
</dbReference>
<proteinExistence type="inferred from homology"/>
<keyword evidence="9" id="KW-0315">Glutamine amidotransferase</keyword>
<evidence type="ECO:0000256" key="4">
    <source>
        <dbReference type="ARBA" id="ARBA00016090"/>
    </source>
</evidence>
<dbReference type="InterPro" id="IPR047084">
    <property type="entry name" value="GFAT_N"/>
</dbReference>
<dbReference type="GO" id="GO:0097367">
    <property type="term" value="F:carbohydrate derivative binding"/>
    <property type="evidence" value="ECO:0007669"/>
    <property type="project" value="InterPro"/>
</dbReference>
<dbReference type="InterPro" id="IPR029055">
    <property type="entry name" value="Ntn_hydrolases_N"/>
</dbReference>
<accession>A0A379E419</accession>
<dbReference type="EC" id="2.6.1.16" evidence="3 10"/>
<protein>
    <recommendedName>
        <fullName evidence="4 10">Glutamine--fructose-6-phosphate aminotransferase [isomerizing]</fullName>
        <ecNumber evidence="3 10">2.6.1.16</ecNumber>
    </recommendedName>
    <alternativeName>
        <fullName evidence="10">D-fructose-6-phosphate amidotransferase</fullName>
    </alternativeName>
    <alternativeName>
        <fullName evidence="10">GFAT</fullName>
    </alternativeName>
    <alternativeName>
        <fullName evidence="10">Glucosamine-6-phosphate synthase</fullName>
    </alternativeName>
    <alternativeName>
        <fullName evidence="10">Hexosephosphate aminotransferase</fullName>
    </alternativeName>
    <alternativeName>
        <fullName evidence="10">L-glutamine--D-fructose-6-phosphate amidotransferase</fullName>
    </alternativeName>
</protein>
<dbReference type="InterPro" id="IPR017932">
    <property type="entry name" value="GATase_2_dom"/>
</dbReference>
<dbReference type="GO" id="GO:0005829">
    <property type="term" value="C:cytosol"/>
    <property type="evidence" value="ECO:0007669"/>
    <property type="project" value="TreeGrafter"/>
</dbReference>
<evidence type="ECO:0000256" key="9">
    <source>
        <dbReference type="ARBA" id="ARBA00022962"/>
    </source>
</evidence>
<dbReference type="FunFam" id="3.60.20.10:FF:000006">
    <property type="entry name" value="Glutamine--fructose-6-phosphate aminotransferase [isomerizing]"/>
    <property type="match status" value="1"/>
</dbReference>
<evidence type="ECO:0000313" key="13">
    <source>
        <dbReference type="EMBL" id="SUB87081.1"/>
    </source>
</evidence>
<dbReference type="InterPro" id="IPR035466">
    <property type="entry name" value="GlmS/AgaS_SIS"/>
</dbReference>
<dbReference type="Gene3D" id="3.60.20.10">
    <property type="entry name" value="Glutamine Phosphoribosylpyrophosphate, subunit 1, domain 1"/>
    <property type="match status" value="1"/>
</dbReference>
<evidence type="ECO:0000256" key="10">
    <source>
        <dbReference type="HAMAP-Rule" id="MF_00164"/>
    </source>
</evidence>
<feature type="initiator methionine" description="Removed" evidence="10">
    <location>
        <position position="1"/>
    </location>
</feature>